<accession>A0A8J6Y7B3</accession>
<dbReference type="PROSITE" id="PS51257">
    <property type="entry name" value="PROKAR_LIPOPROTEIN"/>
    <property type="match status" value="1"/>
</dbReference>
<dbReference type="AlphaFoldDB" id="A0A8J6Y7B3"/>
<name>A0A8J6Y7B3_9BACT</name>
<organism evidence="2 3">
    <name type="scientific">Candidatus Polarisedimenticola svalbardensis</name>
    <dbReference type="NCBI Taxonomy" id="2886004"/>
    <lineage>
        <taxon>Bacteria</taxon>
        <taxon>Pseudomonadati</taxon>
        <taxon>Acidobacteriota</taxon>
        <taxon>Candidatus Polarisedimenticolia</taxon>
        <taxon>Candidatus Polarisedimenticolales</taxon>
        <taxon>Candidatus Polarisedimenticolaceae</taxon>
        <taxon>Candidatus Polarisedimenticola</taxon>
    </lineage>
</organism>
<reference evidence="2 3" key="1">
    <citation type="submission" date="2020-08" db="EMBL/GenBank/DDBJ databases">
        <title>Acidobacteriota in marine sediments use diverse sulfur dissimilation pathways.</title>
        <authorList>
            <person name="Wasmund K."/>
        </authorList>
    </citation>
    <scope>NUCLEOTIDE SEQUENCE [LARGE SCALE GENOMIC DNA]</scope>
    <source>
        <strain evidence="2">MAG AM4</strain>
    </source>
</reference>
<gene>
    <name evidence="2" type="ORF">IFK94_10870</name>
</gene>
<proteinExistence type="predicted"/>
<comment type="caution">
    <text evidence="2">The sequence shown here is derived from an EMBL/GenBank/DDBJ whole genome shotgun (WGS) entry which is preliminary data.</text>
</comment>
<sequence>MVRRFLILTFTLVLLAGCGDSPVPPDPGCPDGMVIHPMWQGEYPGPVIHVIDPVEVPTFADPCDPYPSGTCTLTAGVFHPWGDGDDFVTLRPVEPYTAKDRFTLEETIVEVGETVLVTGYLAENICAFRVREETIHAECLYEDNYPLEALPALPVEELQFFRAGCEGWILVDEDLFDHQKIVDGAILEWGKVGPG</sequence>
<feature type="chain" id="PRO_5035207831" description="Lipoprotein" evidence="1">
    <location>
        <begin position="17"/>
        <end position="195"/>
    </location>
</feature>
<keyword evidence="1" id="KW-0732">Signal</keyword>
<evidence type="ECO:0008006" key="4">
    <source>
        <dbReference type="Google" id="ProtNLM"/>
    </source>
</evidence>
<evidence type="ECO:0000313" key="3">
    <source>
        <dbReference type="Proteomes" id="UP000648239"/>
    </source>
</evidence>
<protein>
    <recommendedName>
        <fullName evidence="4">Lipoprotein</fullName>
    </recommendedName>
</protein>
<evidence type="ECO:0000256" key="1">
    <source>
        <dbReference type="SAM" id="SignalP"/>
    </source>
</evidence>
<dbReference type="EMBL" id="JACXWD010000037">
    <property type="protein sequence ID" value="MBD3868615.1"/>
    <property type="molecule type" value="Genomic_DNA"/>
</dbReference>
<feature type="signal peptide" evidence="1">
    <location>
        <begin position="1"/>
        <end position="16"/>
    </location>
</feature>
<dbReference type="Proteomes" id="UP000648239">
    <property type="component" value="Unassembled WGS sequence"/>
</dbReference>
<evidence type="ECO:0000313" key="2">
    <source>
        <dbReference type="EMBL" id="MBD3868615.1"/>
    </source>
</evidence>